<evidence type="ECO:0000256" key="11">
    <source>
        <dbReference type="RuleBase" id="RU003826"/>
    </source>
</evidence>
<keyword evidence="3 10" id="KW-0808">Transferase</keyword>
<feature type="domain" description="Thiamine phosphate synthase/TenI" evidence="13">
    <location>
        <begin position="24"/>
        <end position="211"/>
    </location>
</feature>
<dbReference type="InterPro" id="IPR036206">
    <property type="entry name" value="ThiamineP_synth_sf"/>
</dbReference>
<sequence length="231" mass="23624">MNAATASRRHRPSTVRGALDLSVTLVTDAGLCGLRGVTAVVSEAVDGGVRVVQLRDKAAGHDDLLRQLEALATAIDGRAALLVNDRVEVAAAARERGLPVHGVHLGQGDTAASVARELLGDDAVIGLTANSREHLAALRRMPRRDVDYLGVGVIRPTSTKPDHPPALGIEGFARFAAEAELPCVAIGGITMADAAALRDAGAAGVAVVSAICAAPSPRDAAAEFATAWGAR</sequence>
<dbReference type="InterPro" id="IPR013785">
    <property type="entry name" value="Aldolase_TIM"/>
</dbReference>
<evidence type="ECO:0000256" key="2">
    <source>
        <dbReference type="ARBA" id="ARBA00005165"/>
    </source>
</evidence>
<comment type="catalytic activity">
    <reaction evidence="7 10 11">
        <text>4-methyl-5-(2-phosphooxyethyl)-thiazole + 4-amino-2-methyl-5-(diphosphooxymethyl)pyrimidine + H(+) = thiamine phosphate + diphosphate</text>
        <dbReference type="Rhea" id="RHEA:22328"/>
        <dbReference type="ChEBI" id="CHEBI:15378"/>
        <dbReference type="ChEBI" id="CHEBI:33019"/>
        <dbReference type="ChEBI" id="CHEBI:37575"/>
        <dbReference type="ChEBI" id="CHEBI:57841"/>
        <dbReference type="ChEBI" id="CHEBI:58296"/>
        <dbReference type="EC" id="2.5.1.3"/>
    </reaction>
</comment>
<evidence type="ECO:0000313" key="14">
    <source>
        <dbReference type="EMBL" id="GAA1829963.1"/>
    </source>
</evidence>
<dbReference type="Proteomes" id="UP001501746">
    <property type="component" value="Unassembled WGS sequence"/>
</dbReference>
<dbReference type="InterPro" id="IPR034291">
    <property type="entry name" value="TMP_synthase"/>
</dbReference>
<evidence type="ECO:0000256" key="3">
    <source>
        <dbReference type="ARBA" id="ARBA00022679"/>
    </source>
</evidence>
<evidence type="ECO:0000256" key="5">
    <source>
        <dbReference type="ARBA" id="ARBA00022842"/>
    </source>
</evidence>
<comment type="similarity">
    <text evidence="10 11">Belongs to the thiamine-phosphate synthase family.</text>
</comment>
<comment type="function">
    <text evidence="1 10">Condenses 4-methyl-5-(beta-hydroxyethyl)thiazole monophosphate (THZ-P) and 2-methyl-4-amino-5-hydroxymethyl pyrimidine pyrophosphate (HMP-PP) to form thiamine monophosphate (TMP).</text>
</comment>
<feature type="binding site" evidence="10">
    <location>
        <begin position="53"/>
        <end position="57"/>
    </location>
    <ligand>
        <name>4-amino-2-methyl-5-(diphosphooxymethyl)pyrimidine</name>
        <dbReference type="ChEBI" id="CHEBI:57841"/>
    </ligand>
</feature>
<comment type="catalytic activity">
    <reaction evidence="9 10 11">
        <text>2-[(2R,5Z)-2-carboxy-4-methylthiazol-5(2H)-ylidene]ethyl phosphate + 4-amino-2-methyl-5-(diphosphooxymethyl)pyrimidine + 2 H(+) = thiamine phosphate + CO2 + diphosphate</text>
        <dbReference type="Rhea" id="RHEA:47844"/>
        <dbReference type="ChEBI" id="CHEBI:15378"/>
        <dbReference type="ChEBI" id="CHEBI:16526"/>
        <dbReference type="ChEBI" id="CHEBI:33019"/>
        <dbReference type="ChEBI" id="CHEBI:37575"/>
        <dbReference type="ChEBI" id="CHEBI:57841"/>
        <dbReference type="ChEBI" id="CHEBI:62899"/>
        <dbReference type="EC" id="2.5.1.3"/>
    </reaction>
</comment>
<dbReference type="SUPFAM" id="SSF51391">
    <property type="entry name" value="Thiamin phosphate synthase"/>
    <property type="match status" value="1"/>
</dbReference>
<dbReference type="EMBL" id="BAAANK010000003">
    <property type="protein sequence ID" value="GAA1829963.1"/>
    <property type="molecule type" value="Genomic_DNA"/>
</dbReference>
<evidence type="ECO:0000256" key="10">
    <source>
        <dbReference type="HAMAP-Rule" id="MF_00097"/>
    </source>
</evidence>
<accession>A0ABN2MJX3</accession>
<dbReference type="InterPro" id="IPR022998">
    <property type="entry name" value="ThiamineP_synth_TenI"/>
</dbReference>
<dbReference type="NCBIfam" id="TIGR00693">
    <property type="entry name" value="thiE"/>
    <property type="match status" value="1"/>
</dbReference>
<dbReference type="Gene3D" id="3.20.20.70">
    <property type="entry name" value="Aldolase class I"/>
    <property type="match status" value="1"/>
</dbReference>
<evidence type="ECO:0000313" key="15">
    <source>
        <dbReference type="Proteomes" id="UP001501746"/>
    </source>
</evidence>
<dbReference type="PANTHER" id="PTHR20857:SF15">
    <property type="entry name" value="THIAMINE-PHOSPHATE SYNTHASE"/>
    <property type="match status" value="1"/>
</dbReference>
<dbReference type="HAMAP" id="MF_00097">
    <property type="entry name" value="TMP_synthase"/>
    <property type="match status" value="1"/>
</dbReference>
<name>A0ABN2MJX3_9MICO</name>
<feature type="binding site" evidence="10">
    <location>
        <position position="109"/>
    </location>
    <ligand>
        <name>Mg(2+)</name>
        <dbReference type="ChEBI" id="CHEBI:18420"/>
    </ligand>
</feature>
<proteinExistence type="inferred from homology"/>
<feature type="binding site" evidence="10">
    <location>
        <position position="188"/>
    </location>
    <ligand>
        <name>2-[(2R,5Z)-2-carboxy-4-methylthiazol-5(2H)-ylidene]ethyl phosphate</name>
        <dbReference type="ChEBI" id="CHEBI:62899"/>
    </ligand>
</feature>
<organism evidence="14 15">
    <name type="scientific">Agromyces salentinus</name>
    <dbReference type="NCBI Taxonomy" id="269421"/>
    <lineage>
        <taxon>Bacteria</taxon>
        <taxon>Bacillati</taxon>
        <taxon>Actinomycetota</taxon>
        <taxon>Actinomycetes</taxon>
        <taxon>Micrococcales</taxon>
        <taxon>Microbacteriaceae</taxon>
        <taxon>Agromyces</taxon>
    </lineage>
</organism>
<feature type="binding site" evidence="10">
    <location>
        <begin position="157"/>
        <end position="159"/>
    </location>
    <ligand>
        <name>2-[(2R,5Z)-2-carboxy-4-methylthiazol-5(2H)-ylidene]ethyl phosphate</name>
        <dbReference type="ChEBI" id="CHEBI:62899"/>
    </ligand>
</feature>
<comment type="cofactor">
    <cofactor evidence="10">
        <name>Mg(2+)</name>
        <dbReference type="ChEBI" id="CHEBI:18420"/>
    </cofactor>
    <text evidence="10">Binds 1 Mg(2+) ion per subunit.</text>
</comment>
<keyword evidence="4 10" id="KW-0479">Metal-binding</keyword>
<keyword evidence="15" id="KW-1185">Reference proteome</keyword>
<keyword evidence="6 10" id="KW-0784">Thiamine biosynthesis</keyword>
<dbReference type="PANTHER" id="PTHR20857">
    <property type="entry name" value="THIAMINE-PHOSPHATE PYROPHOSPHORYLASE"/>
    <property type="match status" value="1"/>
</dbReference>
<evidence type="ECO:0000256" key="1">
    <source>
        <dbReference type="ARBA" id="ARBA00003814"/>
    </source>
</evidence>
<evidence type="ECO:0000256" key="4">
    <source>
        <dbReference type="ARBA" id="ARBA00022723"/>
    </source>
</evidence>
<evidence type="ECO:0000259" key="13">
    <source>
        <dbReference type="Pfam" id="PF02581"/>
    </source>
</evidence>
<dbReference type="RefSeq" id="WP_246205840.1">
    <property type="nucleotide sequence ID" value="NZ_BAAANK010000003.1"/>
</dbReference>
<feature type="binding site" evidence="10">
    <location>
        <position position="160"/>
    </location>
    <ligand>
        <name>4-amino-2-methyl-5-(diphosphooxymethyl)pyrimidine</name>
        <dbReference type="ChEBI" id="CHEBI:57841"/>
    </ligand>
</feature>
<evidence type="ECO:0000256" key="6">
    <source>
        <dbReference type="ARBA" id="ARBA00022977"/>
    </source>
</evidence>
<dbReference type="Pfam" id="PF02581">
    <property type="entry name" value="TMP-TENI"/>
    <property type="match status" value="1"/>
</dbReference>
<comment type="catalytic activity">
    <reaction evidence="8 10 11">
        <text>2-(2-carboxy-4-methylthiazol-5-yl)ethyl phosphate + 4-amino-2-methyl-5-(diphosphooxymethyl)pyrimidine + 2 H(+) = thiamine phosphate + CO2 + diphosphate</text>
        <dbReference type="Rhea" id="RHEA:47848"/>
        <dbReference type="ChEBI" id="CHEBI:15378"/>
        <dbReference type="ChEBI" id="CHEBI:16526"/>
        <dbReference type="ChEBI" id="CHEBI:33019"/>
        <dbReference type="ChEBI" id="CHEBI:37575"/>
        <dbReference type="ChEBI" id="CHEBI:57841"/>
        <dbReference type="ChEBI" id="CHEBI:62890"/>
        <dbReference type="EC" id="2.5.1.3"/>
    </reaction>
</comment>
<protein>
    <recommendedName>
        <fullName evidence="10">Thiamine-phosphate synthase</fullName>
        <shortName evidence="10">TP synthase</shortName>
        <shortName evidence="10">TPS</shortName>
        <ecNumber evidence="10">2.5.1.3</ecNumber>
    </recommendedName>
    <alternativeName>
        <fullName evidence="10">Thiamine-phosphate pyrophosphorylase</fullName>
        <shortName evidence="10">TMP pyrophosphorylase</shortName>
        <shortName evidence="10">TMP-PPase</shortName>
    </alternativeName>
</protein>
<comment type="pathway">
    <text evidence="2 10 12">Cofactor biosynthesis; thiamine diphosphate biosynthesis; thiamine phosphate from 4-amino-2-methyl-5-diphosphomethylpyrimidine and 4-methyl-5-(2-phosphoethyl)-thiazole: step 1/1.</text>
</comment>
<feature type="binding site" evidence="10">
    <location>
        <begin position="208"/>
        <end position="209"/>
    </location>
    <ligand>
        <name>2-[(2R,5Z)-2-carboxy-4-methylthiazol-5(2H)-ylidene]ethyl phosphate</name>
        <dbReference type="ChEBI" id="CHEBI:62899"/>
    </ligand>
</feature>
<comment type="caution">
    <text evidence="14">The sequence shown here is derived from an EMBL/GenBank/DDBJ whole genome shotgun (WGS) entry which is preliminary data.</text>
</comment>
<feature type="binding site" evidence="10">
    <location>
        <position position="84"/>
    </location>
    <ligand>
        <name>4-amino-2-methyl-5-(diphosphooxymethyl)pyrimidine</name>
        <dbReference type="ChEBI" id="CHEBI:57841"/>
    </ligand>
</feature>
<gene>
    <name evidence="10 14" type="primary">thiE</name>
    <name evidence="14" type="ORF">GCM10009750_12100</name>
</gene>
<feature type="binding site" evidence="10">
    <location>
        <position position="128"/>
    </location>
    <ligand>
        <name>4-amino-2-methyl-5-(diphosphooxymethyl)pyrimidine</name>
        <dbReference type="ChEBI" id="CHEBI:57841"/>
    </ligand>
</feature>
<evidence type="ECO:0000256" key="12">
    <source>
        <dbReference type="RuleBase" id="RU004253"/>
    </source>
</evidence>
<keyword evidence="5 10" id="KW-0460">Magnesium</keyword>
<evidence type="ECO:0000256" key="7">
    <source>
        <dbReference type="ARBA" id="ARBA00047334"/>
    </source>
</evidence>
<dbReference type="EC" id="2.5.1.3" evidence="10"/>
<evidence type="ECO:0000256" key="9">
    <source>
        <dbReference type="ARBA" id="ARBA00047883"/>
    </source>
</evidence>
<feature type="binding site" evidence="10">
    <location>
        <position position="85"/>
    </location>
    <ligand>
        <name>Mg(2+)</name>
        <dbReference type="ChEBI" id="CHEBI:18420"/>
    </ligand>
</feature>
<reference evidence="14 15" key="1">
    <citation type="journal article" date="2019" name="Int. J. Syst. Evol. Microbiol.">
        <title>The Global Catalogue of Microorganisms (GCM) 10K type strain sequencing project: providing services to taxonomists for standard genome sequencing and annotation.</title>
        <authorList>
            <consortium name="The Broad Institute Genomics Platform"/>
            <consortium name="The Broad Institute Genome Sequencing Center for Infectious Disease"/>
            <person name="Wu L."/>
            <person name="Ma J."/>
        </authorList>
    </citation>
    <scope>NUCLEOTIDE SEQUENCE [LARGE SCALE GENOMIC DNA]</scope>
    <source>
        <strain evidence="14 15">JCM 14323</strain>
    </source>
</reference>
<evidence type="ECO:0000256" key="8">
    <source>
        <dbReference type="ARBA" id="ARBA00047851"/>
    </source>
</evidence>
<dbReference type="CDD" id="cd00564">
    <property type="entry name" value="TMP_TenI"/>
    <property type="match status" value="1"/>
</dbReference>